<dbReference type="Gene3D" id="3.30.420.10">
    <property type="entry name" value="Ribonuclease H-like superfamily/Ribonuclease H"/>
    <property type="match status" value="1"/>
</dbReference>
<feature type="compositionally biased region" description="Polar residues" evidence="1">
    <location>
        <begin position="573"/>
        <end position="592"/>
    </location>
</feature>
<feature type="region of interest" description="Disordered" evidence="1">
    <location>
        <begin position="625"/>
        <end position="655"/>
    </location>
</feature>
<sequence>MPKAANAFLRGMVFSAFLQPDVGWLRVNVLDHRVLSSWFTLELQRAVRWNELLSLRNCSFWRFNGTQNGQISLEKVECIENGAKRKLIGLQHYYADEIATIVTLEDVSKNKGKHALADEKTVRGQTILKPKYSPAHLRRLGFLDPASLLLKNARLDDMGSSGDEGVASDSDPDSVPIINKISTLFHQAIEEIQKFSVVALAMQGVSIGRKGKLSWLQIQAGGHVFLFDVLRMGKACFDGGLTSILENEEILKADEEVWLERPPRPALIDIAVKNVKHLLELRSILMEKMLEEYVAGVNIFLMHVRDASDGDAERYLGMSHLLPMAFQNLRCFMNSYTRPDRIAHPSEKNKDMYGFRENCSGILQPNVYYSKDSLWHAGSRKKDLQEKHTRENKPPSDTTGKPSTSSLPATPSVPSANFAIENSSVSQPPSLTRNYPEKKSDLLRSQSSSSIETADIPSRRSLLARPDDDLNPVAPLSENVEAKPKSVLVSPHKHFRSPTQMPCLTDQEIQLLRQREEIQELGKQSYRVGQGREMPVDPPQGREYQPQSAQGRPPTGLTREIVQHSAGRGRLQDTLSTKRAQDMPHQQQSALYPHSNNFSQETYMESQASSANSSGLYLRNKHSFGESQSQHDVQGDKTDQLVFEPQSRPRGRRSLNVLMGSLGRGLRRSTAGDSDSDDGAARRLAMIEMLRQNNM</sequence>
<proteinExistence type="predicted"/>
<dbReference type="PANTHER" id="PTHR46628:SF1">
    <property type="entry name" value="PIRNA BIOGENESIS PROTEIN EXD1"/>
    <property type="match status" value="1"/>
</dbReference>
<keyword evidence="3" id="KW-1185">Reference proteome</keyword>
<dbReference type="SUPFAM" id="SSF53098">
    <property type="entry name" value="Ribonuclease H-like"/>
    <property type="match status" value="1"/>
</dbReference>
<dbReference type="InterPro" id="IPR012337">
    <property type="entry name" value="RNaseH-like_sf"/>
</dbReference>
<evidence type="ECO:0000313" key="2">
    <source>
        <dbReference type="EMBL" id="WAQ97753.1"/>
    </source>
</evidence>
<dbReference type="InterPro" id="IPR036397">
    <property type="entry name" value="RNaseH_sf"/>
</dbReference>
<name>A0ABY7DNV4_MYAAR</name>
<dbReference type="EMBL" id="CP111014">
    <property type="protein sequence ID" value="WAQ97753.1"/>
    <property type="molecule type" value="Genomic_DNA"/>
</dbReference>
<dbReference type="InterPro" id="IPR052144">
    <property type="entry name" value="piRNA_biogenesis_EXD1"/>
</dbReference>
<dbReference type="Proteomes" id="UP001164746">
    <property type="component" value="Chromosome 3"/>
</dbReference>
<dbReference type="PANTHER" id="PTHR46628">
    <property type="entry name" value="PIRNA BIOGENESIS PROTEIN EXD1"/>
    <property type="match status" value="1"/>
</dbReference>
<evidence type="ECO:0000313" key="3">
    <source>
        <dbReference type="Proteomes" id="UP001164746"/>
    </source>
</evidence>
<organism evidence="2 3">
    <name type="scientific">Mya arenaria</name>
    <name type="common">Soft-shell clam</name>
    <dbReference type="NCBI Taxonomy" id="6604"/>
    <lineage>
        <taxon>Eukaryota</taxon>
        <taxon>Metazoa</taxon>
        <taxon>Spiralia</taxon>
        <taxon>Lophotrochozoa</taxon>
        <taxon>Mollusca</taxon>
        <taxon>Bivalvia</taxon>
        <taxon>Autobranchia</taxon>
        <taxon>Heteroconchia</taxon>
        <taxon>Euheterodonta</taxon>
        <taxon>Imparidentia</taxon>
        <taxon>Neoheterodontei</taxon>
        <taxon>Myida</taxon>
        <taxon>Myoidea</taxon>
        <taxon>Myidae</taxon>
        <taxon>Mya</taxon>
    </lineage>
</organism>
<accession>A0ABY7DNV4</accession>
<feature type="compositionally biased region" description="Polar residues" evidence="1">
    <location>
        <begin position="395"/>
        <end position="433"/>
    </location>
</feature>
<evidence type="ECO:0000256" key="1">
    <source>
        <dbReference type="SAM" id="MobiDB-lite"/>
    </source>
</evidence>
<feature type="region of interest" description="Disordered" evidence="1">
    <location>
        <begin position="529"/>
        <end position="592"/>
    </location>
</feature>
<reference evidence="2" key="1">
    <citation type="submission" date="2022-11" db="EMBL/GenBank/DDBJ databases">
        <title>Centuries of genome instability and evolution in soft-shell clam transmissible cancer (bioRxiv).</title>
        <authorList>
            <person name="Hart S.F.M."/>
            <person name="Yonemitsu M.A."/>
            <person name="Giersch R.M."/>
            <person name="Beal B.F."/>
            <person name="Arriagada G."/>
            <person name="Davis B.W."/>
            <person name="Ostrander E.A."/>
            <person name="Goff S.P."/>
            <person name="Metzger M.J."/>
        </authorList>
    </citation>
    <scope>NUCLEOTIDE SEQUENCE</scope>
    <source>
        <strain evidence="2">MELC-2E11</strain>
        <tissue evidence="2">Siphon/mantle</tissue>
    </source>
</reference>
<gene>
    <name evidence="2" type="ORF">MAR_022126</name>
</gene>
<feature type="compositionally biased region" description="Basic and acidic residues" evidence="1">
    <location>
        <begin position="380"/>
        <end position="394"/>
    </location>
</feature>
<protein>
    <submittedName>
        <fullName evidence="2">EXD1-like protein</fullName>
    </submittedName>
</protein>
<feature type="region of interest" description="Disordered" evidence="1">
    <location>
        <begin position="379"/>
        <end position="499"/>
    </location>
</feature>